<protein>
    <submittedName>
        <fullName evidence="1">Uncharacterized protein</fullName>
    </submittedName>
</protein>
<keyword evidence="2" id="KW-1185">Reference proteome</keyword>
<evidence type="ECO:0000313" key="1">
    <source>
        <dbReference type="EMBL" id="KAG2535455.1"/>
    </source>
</evidence>
<evidence type="ECO:0000313" key="2">
    <source>
        <dbReference type="Proteomes" id="UP000823388"/>
    </source>
</evidence>
<proteinExistence type="predicted"/>
<dbReference type="AlphaFoldDB" id="A0A8T0MES6"/>
<dbReference type="OrthoDB" id="669079at2759"/>
<accession>A0A8T0MES6</accession>
<reference evidence="1" key="1">
    <citation type="submission" date="2020-05" db="EMBL/GenBank/DDBJ databases">
        <title>WGS assembly of Panicum virgatum.</title>
        <authorList>
            <person name="Lovell J.T."/>
            <person name="Jenkins J."/>
            <person name="Shu S."/>
            <person name="Juenger T.E."/>
            <person name="Schmutz J."/>
        </authorList>
    </citation>
    <scope>NUCLEOTIDE SEQUENCE</scope>
    <source>
        <strain evidence="1">AP13</strain>
    </source>
</reference>
<name>A0A8T0MES6_PANVG</name>
<dbReference type="EMBL" id="CM029054">
    <property type="protein sequence ID" value="KAG2535455.1"/>
    <property type="molecule type" value="Genomic_DNA"/>
</dbReference>
<organism evidence="1 2">
    <name type="scientific">Panicum virgatum</name>
    <name type="common">Blackwell switchgrass</name>
    <dbReference type="NCBI Taxonomy" id="38727"/>
    <lineage>
        <taxon>Eukaryota</taxon>
        <taxon>Viridiplantae</taxon>
        <taxon>Streptophyta</taxon>
        <taxon>Embryophyta</taxon>
        <taxon>Tracheophyta</taxon>
        <taxon>Spermatophyta</taxon>
        <taxon>Magnoliopsida</taxon>
        <taxon>Liliopsida</taxon>
        <taxon>Poales</taxon>
        <taxon>Poaceae</taxon>
        <taxon>PACMAD clade</taxon>
        <taxon>Panicoideae</taxon>
        <taxon>Panicodae</taxon>
        <taxon>Paniceae</taxon>
        <taxon>Panicinae</taxon>
        <taxon>Panicum</taxon>
        <taxon>Panicum sect. Hiantes</taxon>
    </lineage>
</organism>
<dbReference type="Proteomes" id="UP000823388">
    <property type="component" value="Chromosome 9N"/>
</dbReference>
<sequence length="106" mass="10891">MPANTPVHGAPANRPIAMAAAASSMKLSLAFVLLLSGLVVFGEVGGAAARTPSRVDCSLVRCIQGGYIMCDNYPGQKLDGCICGCAPRNGKNCVLYLQSGSEQQCG</sequence>
<comment type="caution">
    <text evidence="1">The sequence shown here is derived from an EMBL/GenBank/DDBJ whole genome shotgun (WGS) entry which is preliminary data.</text>
</comment>
<gene>
    <name evidence="1" type="ORF">PVAP13_9NG115100</name>
</gene>